<dbReference type="SUPFAM" id="SSF51735">
    <property type="entry name" value="NAD(P)-binding Rossmann-fold domains"/>
    <property type="match status" value="1"/>
</dbReference>
<protein>
    <submittedName>
        <fullName evidence="4">Putative dehydrogenase</fullName>
    </submittedName>
</protein>
<gene>
    <name evidence="4" type="ORF">DFR74_101553</name>
</gene>
<reference evidence="4 5" key="1">
    <citation type="submission" date="2018-06" db="EMBL/GenBank/DDBJ databases">
        <title>Genomic Encyclopedia of Type Strains, Phase IV (KMG-IV): sequencing the most valuable type-strain genomes for metagenomic binning, comparative biology and taxonomic classification.</title>
        <authorList>
            <person name="Goeker M."/>
        </authorList>
    </citation>
    <scope>NUCLEOTIDE SEQUENCE [LARGE SCALE GENOMIC DNA]</scope>
    <source>
        <strain evidence="4 5">DSM 44599</strain>
    </source>
</reference>
<comment type="caution">
    <text evidence="4">The sequence shown here is derived from an EMBL/GenBank/DDBJ whole genome shotgun (WGS) entry which is preliminary data.</text>
</comment>
<feature type="domain" description="Gfo/Idh/MocA-like oxidoreductase N-terminal" evidence="2">
    <location>
        <begin position="7"/>
        <end position="129"/>
    </location>
</feature>
<evidence type="ECO:0000313" key="4">
    <source>
        <dbReference type="EMBL" id="RBO96538.1"/>
    </source>
</evidence>
<keyword evidence="5" id="KW-1185">Reference proteome</keyword>
<dbReference type="InterPro" id="IPR050463">
    <property type="entry name" value="Gfo/Idh/MocA_oxidrdct_glycsds"/>
</dbReference>
<dbReference type="Proteomes" id="UP000252586">
    <property type="component" value="Unassembled WGS sequence"/>
</dbReference>
<dbReference type="EMBL" id="QNRE01000001">
    <property type="protein sequence ID" value="RBO96538.1"/>
    <property type="molecule type" value="Genomic_DNA"/>
</dbReference>
<evidence type="ECO:0000256" key="1">
    <source>
        <dbReference type="ARBA" id="ARBA00023002"/>
    </source>
</evidence>
<dbReference type="STRING" id="1210090.GCA_001613185_01268"/>
<feature type="domain" description="Gal80p-like C-terminal" evidence="3">
    <location>
        <begin position="136"/>
        <end position="276"/>
    </location>
</feature>
<dbReference type="AlphaFoldDB" id="A0A366E566"/>
<dbReference type="RefSeq" id="WP_113974919.1">
    <property type="nucleotide sequence ID" value="NZ_CP107943.1"/>
</dbReference>
<dbReference type="GO" id="GO:0000166">
    <property type="term" value="F:nucleotide binding"/>
    <property type="evidence" value="ECO:0007669"/>
    <property type="project" value="InterPro"/>
</dbReference>
<dbReference type="GO" id="GO:0016491">
    <property type="term" value="F:oxidoreductase activity"/>
    <property type="evidence" value="ECO:0007669"/>
    <property type="project" value="UniProtKB-KW"/>
</dbReference>
<dbReference type="InterPro" id="IPR055080">
    <property type="entry name" value="Gal80p-like_C"/>
</dbReference>
<evidence type="ECO:0000259" key="2">
    <source>
        <dbReference type="Pfam" id="PF01408"/>
    </source>
</evidence>
<keyword evidence="1" id="KW-0560">Oxidoreductase</keyword>
<organism evidence="4 5">
    <name type="scientific">Nocardia puris</name>
    <dbReference type="NCBI Taxonomy" id="208602"/>
    <lineage>
        <taxon>Bacteria</taxon>
        <taxon>Bacillati</taxon>
        <taxon>Actinomycetota</taxon>
        <taxon>Actinomycetes</taxon>
        <taxon>Mycobacteriales</taxon>
        <taxon>Nocardiaceae</taxon>
        <taxon>Nocardia</taxon>
    </lineage>
</organism>
<dbReference type="OrthoDB" id="9815825at2"/>
<dbReference type="Gene3D" id="3.30.360.10">
    <property type="entry name" value="Dihydrodipicolinate Reductase, domain 2"/>
    <property type="match status" value="1"/>
</dbReference>
<dbReference type="InterPro" id="IPR000683">
    <property type="entry name" value="Gfo/Idh/MocA-like_OxRdtase_N"/>
</dbReference>
<dbReference type="Pfam" id="PF22685">
    <property type="entry name" value="Gal80p_C-like"/>
    <property type="match status" value="1"/>
</dbReference>
<accession>A0A366E566</accession>
<dbReference type="Pfam" id="PF01408">
    <property type="entry name" value="GFO_IDH_MocA"/>
    <property type="match status" value="1"/>
</dbReference>
<dbReference type="Gene3D" id="3.40.50.720">
    <property type="entry name" value="NAD(P)-binding Rossmann-like Domain"/>
    <property type="match status" value="1"/>
</dbReference>
<evidence type="ECO:0000313" key="5">
    <source>
        <dbReference type="Proteomes" id="UP000252586"/>
    </source>
</evidence>
<proteinExistence type="predicted"/>
<evidence type="ECO:0000259" key="3">
    <source>
        <dbReference type="Pfam" id="PF22685"/>
    </source>
</evidence>
<sequence>MSAAAPLRVGIVGLSASSGWASRAHVAALDASPHFTLTGVAGSTPASTAAAAEKYGLPVAAADPAALAADERVDAIVVAVRVPRHEEILRQVLPFGKPTFSEWPLAPDARIAAELAGLAERHGAPTAVGLQARHVPQVRLIKRLLEGGYIGDVLSARLIGDAGGWGAATQSATAYTVDAASGAGMAAIPFGHTLDAVIDVLGPLHPAGVVTAVGQPVVRVLDTGETVRKTTPDQLGLVATTADGAVFTAHYQGGLGPGTTFLWEIRGTAGALQLTGATGHLQFGAVTLRGAKGDGDLAELEPVAGTDYRGVGSGLSGPAAVVAEQYEAWYEALTGTPSEHGTAVDFRHAVAHHDLIDGLLAPGRVARSAERDERRPHVIT</sequence>
<dbReference type="InterPro" id="IPR036291">
    <property type="entry name" value="NAD(P)-bd_dom_sf"/>
</dbReference>
<dbReference type="SUPFAM" id="SSF55347">
    <property type="entry name" value="Glyceraldehyde-3-phosphate dehydrogenase-like, C-terminal domain"/>
    <property type="match status" value="1"/>
</dbReference>
<dbReference type="PANTHER" id="PTHR43818:SF11">
    <property type="entry name" value="BCDNA.GH03377"/>
    <property type="match status" value="1"/>
</dbReference>
<name>A0A366E566_9NOCA</name>
<dbReference type="PANTHER" id="PTHR43818">
    <property type="entry name" value="BCDNA.GH03377"/>
    <property type="match status" value="1"/>
</dbReference>